<organism evidence="3 4">
    <name type="scientific">Symplocastrum torsivum CPER-KK1</name>
    <dbReference type="NCBI Taxonomy" id="450513"/>
    <lineage>
        <taxon>Bacteria</taxon>
        <taxon>Bacillati</taxon>
        <taxon>Cyanobacteriota</taxon>
        <taxon>Cyanophyceae</taxon>
        <taxon>Oscillatoriophycideae</taxon>
        <taxon>Oscillatoriales</taxon>
        <taxon>Microcoleaceae</taxon>
        <taxon>Symplocastrum</taxon>
    </lineage>
</organism>
<dbReference type="SMART" id="SM00912">
    <property type="entry name" value="Haemagg_act"/>
    <property type="match status" value="1"/>
</dbReference>
<gene>
    <name evidence="3" type="ORF">KME25_16640</name>
</gene>
<proteinExistence type="predicted"/>
<dbReference type="SUPFAM" id="SSF51126">
    <property type="entry name" value="Pectin lyase-like"/>
    <property type="match status" value="3"/>
</dbReference>
<name>A0A951PLC2_9CYAN</name>
<dbReference type="AlphaFoldDB" id="A0A951PLC2"/>
<feature type="region of interest" description="Disordered" evidence="1">
    <location>
        <begin position="756"/>
        <end position="780"/>
    </location>
</feature>
<evidence type="ECO:0000256" key="1">
    <source>
        <dbReference type="SAM" id="MobiDB-lite"/>
    </source>
</evidence>
<dbReference type="InterPro" id="IPR012334">
    <property type="entry name" value="Pectin_lyas_fold"/>
</dbReference>
<dbReference type="Pfam" id="PF05860">
    <property type="entry name" value="TPS"/>
    <property type="match status" value="1"/>
</dbReference>
<dbReference type="Proteomes" id="UP000753908">
    <property type="component" value="Unassembled WGS sequence"/>
</dbReference>
<protein>
    <submittedName>
        <fullName evidence="3">Filamentous hemagglutinin N-terminal domain-containing protein</fullName>
    </submittedName>
</protein>
<reference evidence="3" key="1">
    <citation type="submission" date="2021-05" db="EMBL/GenBank/DDBJ databases">
        <authorList>
            <person name="Pietrasiak N."/>
            <person name="Ward R."/>
            <person name="Stajich J.E."/>
            <person name="Kurbessoian T."/>
        </authorList>
    </citation>
    <scope>NUCLEOTIDE SEQUENCE</scope>
    <source>
        <strain evidence="3">CPER-KK1</strain>
    </source>
</reference>
<comment type="caution">
    <text evidence="3">The sequence shown here is derived from an EMBL/GenBank/DDBJ whole genome shotgun (WGS) entry which is preliminary data.</text>
</comment>
<dbReference type="InterPro" id="IPR011050">
    <property type="entry name" value="Pectin_lyase_fold/virulence"/>
</dbReference>
<evidence type="ECO:0000259" key="2">
    <source>
        <dbReference type="SMART" id="SM00912"/>
    </source>
</evidence>
<feature type="domain" description="Filamentous haemagglutinin FhaB/tRNA nuclease CdiA-like TPS" evidence="2">
    <location>
        <begin position="62"/>
        <end position="175"/>
    </location>
</feature>
<evidence type="ECO:0000313" key="4">
    <source>
        <dbReference type="Proteomes" id="UP000753908"/>
    </source>
</evidence>
<accession>A0A951PLC2</accession>
<dbReference type="InterPro" id="IPR008638">
    <property type="entry name" value="FhaB/CdiA-like_TPS"/>
</dbReference>
<reference evidence="3" key="2">
    <citation type="journal article" date="2022" name="Microbiol. Resour. Announc.">
        <title>Metagenome Sequencing to Explore Phylogenomics of Terrestrial Cyanobacteria.</title>
        <authorList>
            <person name="Ward R.D."/>
            <person name="Stajich J.E."/>
            <person name="Johansen J.R."/>
            <person name="Huntemann M."/>
            <person name="Clum A."/>
            <person name="Foster B."/>
            <person name="Foster B."/>
            <person name="Roux S."/>
            <person name="Palaniappan K."/>
            <person name="Varghese N."/>
            <person name="Mukherjee S."/>
            <person name="Reddy T.B.K."/>
            <person name="Daum C."/>
            <person name="Copeland A."/>
            <person name="Chen I.A."/>
            <person name="Ivanova N.N."/>
            <person name="Kyrpides N.C."/>
            <person name="Shapiro N."/>
            <person name="Eloe-Fadrosh E.A."/>
            <person name="Pietrasiak N."/>
        </authorList>
    </citation>
    <scope>NUCLEOTIDE SEQUENCE</scope>
    <source>
        <strain evidence="3">CPER-KK1</strain>
    </source>
</reference>
<dbReference type="EMBL" id="JAHHIF010000020">
    <property type="protein sequence ID" value="MBW4546055.1"/>
    <property type="molecule type" value="Genomic_DNA"/>
</dbReference>
<dbReference type="NCBIfam" id="TIGR01901">
    <property type="entry name" value="adhes_NPXG"/>
    <property type="match status" value="1"/>
</dbReference>
<sequence length="824" mass="85322">MKLTQSLSDTAPNEAKGEVLSKHSAFERTRWRLLEVTTALFLSLIPSGNAVLAQITPDVTLGGESSTIQRNVLINGLPSDQIDGGAIRETNLFHSFLEFNVTAGQGAYFTNPAGIENIFSRVTGGNPSNIFGTLGVLGDANLLLLNPNGIIFGQTASLDLNGSFLATTANSVDFADGTQFSASSPQTSPLLTVNVPVGLGFGTTPGELLVQGSNLRMPPEKTLALVGGNVTLQGGNLIAPAGRVELGSIAGSDFVNLTSIPKGWDLDYRGVQNFQDIKLSQGASVNTSGEGGGAIQVHGRNVTLDGESRLLSNTLGSQPGEGIQIDAIESVQITGLGTYVADAIPFAFGDFDPFELRNGIFTLSQGSGKAGDITINTRQFTATNGAFVASYTFKSGRAGDLTLNASDAVNLSATGIFTLAGQEATGEEGNLLAINTAQLVMQDNAIISTTTFGSRQGGNLRIFASDSIDLISGTPLTLDNGVSLQTAIVTNTIGEGNSGNALISTQRLTLQNGAAIQAGTAGSGLGGNLEVIATESLRLTGSALDGAFPSSLDVSTISSGQGGNLEITTENLVIEDGAGLLVRSLADGIAGNITINAQNIQLRHQSQITATAEIANQGGNIEINTDTLVALENSDITANAPQGSGGKITVNAQAIFGTEFREELTPESDITAFGKTPELSGIVELNTPDVNVQGDLNQLNANFIDTEQAIASSCLARRNVEQGSFTVTGTGGLPQNPYEAISGQYQLSTVQGLQPLPQQQASSSIPNPQSLPPTSWKLGDPIQEARGMTVTRDGRIIVGTMPQLVATAQPQDLICNSSVQATEN</sequence>
<dbReference type="Gene3D" id="2.160.20.10">
    <property type="entry name" value="Single-stranded right-handed beta-helix, Pectin lyase-like"/>
    <property type="match status" value="2"/>
</dbReference>
<evidence type="ECO:0000313" key="3">
    <source>
        <dbReference type="EMBL" id="MBW4546055.1"/>
    </source>
</evidence>